<evidence type="ECO:0000313" key="2">
    <source>
        <dbReference type="Proteomes" id="UP000766486"/>
    </source>
</evidence>
<dbReference type="Proteomes" id="UP000766486">
    <property type="component" value="Unassembled WGS sequence"/>
</dbReference>
<dbReference type="EMBL" id="CABFNS010000809">
    <property type="protein sequence ID" value="VUC29794.1"/>
    <property type="molecule type" value="Genomic_DNA"/>
</dbReference>
<comment type="caution">
    <text evidence="1">The sequence shown here is derived from an EMBL/GenBank/DDBJ whole genome shotgun (WGS) entry which is preliminary data.</text>
</comment>
<proteinExistence type="predicted"/>
<name>A0ABY6UF07_BIOOC</name>
<evidence type="ECO:0000313" key="1">
    <source>
        <dbReference type="EMBL" id="VUC29794.1"/>
    </source>
</evidence>
<protein>
    <submittedName>
        <fullName evidence="1">Uncharacterized protein</fullName>
    </submittedName>
</protein>
<gene>
    <name evidence="1" type="ORF">CLO192961_LOCUS266514</name>
</gene>
<keyword evidence="2" id="KW-1185">Reference proteome</keyword>
<organism evidence="1 2">
    <name type="scientific">Bionectria ochroleuca</name>
    <name type="common">Gliocladium roseum</name>
    <dbReference type="NCBI Taxonomy" id="29856"/>
    <lineage>
        <taxon>Eukaryota</taxon>
        <taxon>Fungi</taxon>
        <taxon>Dikarya</taxon>
        <taxon>Ascomycota</taxon>
        <taxon>Pezizomycotina</taxon>
        <taxon>Sordariomycetes</taxon>
        <taxon>Hypocreomycetidae</taxon>
        <taxon>Hypocreales</taxon>
        <taxon>Bionectriaceae</taxon>
        <taxon>Clonostachys</taxon>
    </lineage>
</organism>
<accession>A0ABY6UF07</accession>
<sequence>MSRPASARHKQTLALDRRSRMSSFSDKYGYKRPCQAWYRITIKCMRDLSVFLLHSESIDWGRETTNRHIRLAGSAPFLALPYLMLHCRLVDSLKVRSPSIIVIPALCPLTSDSPAPMIGRTQFV</sequence>
<reference evidence="1 2" key="1">
    <citation type="submission" date="2019-06" db="EMBL/GenBank/DDBJ databases">
        <authorList>
            <person name="Broberg M."/>
        </authorList>
    </citation>
    <scope>NUCLEOTIDE SEQUENCE [LARGE SCALE GENOMIC DNA]</scope>
</reference>